<sequence length="133" mass="14995">MRFQIETKGHYDFIDITDQVASCIARSGKAGGTAFVFAPGTTCALITMEYEEGIIKDLTALLERLAPQNTEYEHHKRWGDHNGAAHIKSALMGTDVALPVQNRVLQIGTWQRIVFIDFDERPRTREVIMEVFG</sequence>
<dbReference type="PIRSF" id="PIRSF004681">
    <property type="entry name" value="UCP004681"/>
    <property type="match status" value="1"/>
</dbReference>
<accession>A0A1G2FYF0</accession>
<name>A0A1G2FYF0_9BACT</name>
<dbReference type="PANTHER" id="PTHR30615:SF8">
    <property type="entry name" value="UPF0047 PROTEIN C4A8.02C"/>
    <property type="match status" value="1"/>
</dbReference>
<dbReference type="SUPFAM" id="SSF111038">
    <property type="entry name" value="YjbQ-like"/>
    <property type="match status" value="1"/>
</dbReference>
<reference evidence="2 3" key="1">
    <citation type="journal article" date="2016" name="Nat. Commun.">
        <title>Thousands of microbial genomes shed light on interconnected biogeochemical processes in an aquifer system.</title>
        <authorList>
            <person name="Anantharaman K."/>
            <person name="Brown C.T."/>
            <person name="Hug L.A."/>
            <person name="Sharon I."/>
            <person name="Castelle C.J."/>
            <person name="Probst A.J."/>
            <person name="Thomas B.C."/>
            <person name="Singh A."/>
            <person name="Wilkins M.J."/>
            <person name="Karaoz U."/>
            <person name="Brodie E.L."/>
            <person name="Williams K.H."/>
            <person name="Hubbard S.S."/>
            <person name="Banfield J.F."/>
        </authorList>
    </citation>
    <scope>NUCLEOTIDE SEQUENCE [LARGE SCALE GENOMIC DNA]</scope>
</reference>
<dbReference type="NCBIfam" id="TIGR00149">
    <property type="entry name" value="TIGR00149_YjbQ"/>
    <property type="match status" value="1"/>
</dbReference>
<comment type="caution">
    <text evidence="2">The sequence shown here is derived from an EMBL/GenBank/DDBJ whole genome shotgun (WGS) entry which is preliminary data.</text>
</comment>
<dbReference type="InterPro" id="IPR001602">
    <property type="entry name" value="UPF0047_YjbQ-like"/>
</dbReference>
<dbReference type="Pfam" id="PF01894">
    <property type="entry name" value="YjbQ"/>
    <property type="match status" value="1"/>
</dbReference>
<dbReference type="Gene3D" id="2.60.120.460">
    <property type="entry name" value="YjbQ-like"/>
    <property type="match status" value="1"/>
</dbReference>
<protein>
    <recommendedName>
        <fullName evidence="4">Secondary thiamine-phosphate synthase enzyme</fullName>
    </recommendedName>
</protein>
<dbReference type="AlphaFoldDB" id="A0A1G2FYF0"/>
<evidence type="ECO:0000256" key="1">
    <source>
        <dbReference type="ARBA" id="ARBA00005534"/>
    </source>
</evidence>
<organism evidence="2 3">
    <name type="scientific">Candidatus Ryanbacteria bacterium RIFCSPHIGHO2_01_45_13</name>
    <dbReference type="NCBI Taxonomy" id="1802112"/>
    <lineage>
        <taxon>Bacteria</taxon>
        <taxon>Candidatus Ryaniibacteriota</taxon>
    </lineage>
</organism>
<evidence type="ECO:0000313" key="3">
    <source>
        <dbReference type="Proteomes" id="UP000176700"/>
    </source>
</evidence>
<comment type="similarity">
    <text evidence="1">Belongs to the UPF0047 family.</text>
</comment>
<evidence type="ECO:0000313" key="2">
    <source>
        <dbReference type="EMBL" id="OGZ42877.1"/>
    </source>
</evidence>
<proteinExistence type="inferred from homology"/>
<dbReference type="EMBL" id="MHNI01000012">
    <property type="protein sequence ID" value="OGZ42877.1"/>
    <property type="molecule type" value="Genomic_DNA"/>
</dbReference>
<dbReference type="PANTHER" id="PTHR30615">
    <property type="entry name" value="UNCHARACTERIZED PROTEIN YJBQ-RELATED"/>
    <property type="match status" value="1"/>
</dbReference>
<dbReference type="InterPro" id="IPR035917">
    <property type="entry name" value="YjbQ-like_sf"/>
</dbReference>
<gene>
    <name evidence="2" type="ORF">A2W41_02020</name>
</gene>
<evidence type="ECO:0008006" key="4">
    <source>
        <dbReference type="Google" id="ProtNLM"/>
    </source>
</evidence>
<dbReference type="Proteomes" id="UP000176700">
    <property type="component" value="Unassembled WGS sequence"/>
</dbReference>